<dbReference type="Proteomes" id="UP000266673">
    <property type="component" value="Unassembled WGS sequence"/>
</dbReference>
<accession>A0A397W905</accession>
<sequence length="172" mass="19529">MFPYFGQKLANANKKINVIEIKLPHVSTEIFIIIISGVISLENFKASAIFNLLVINDEFMFPELKVIFWGKTEPPNLPPNLKEWTDDNFKSSKLLFKIVFLTSAEISSWINRHSAIYEDTEVPYESKLLLSGIRDGFTGKTFHRFCDNISGTVVAVKVNDKNEILGGYNPLI</sequence>
<dbReference type="AlphaFoldDB" id="A0A397W905"/>
<name>A0A397W905_9GLOM</name>
<keyword evidence="2" id="KW-1185">Reference proteome</keyword>
<evidence type="ECO:0000313" key="2">
    <source>
        <dbReference type="Proteomes" id="UP000266673"/>
    </source>
</evidence>
<evidence type="ECO:0000313" key="1">
    <source>
        <dbReference type="EMBL" id="RIB27886.1"/>
    </source>
</evidence>
<dbReference type="OrthoDB" id="194443at2759"/>
<evidence type="ECO:0008006" key="3">
    <source>
        <dbReference type="Google" id="ProtNLM"/>
    </source>
</evidence>
<comment type="caution">
    <text evidence="1">The sequence shown here is derived from an EMBL/GenBank/DDBJ whole genome shotgun (WGS) entry which is preliminary data.</text>
</comment>
<organism evidence="1 2">
    <name type="scientific">Gigaspora rosea</name>
    <dbReference type="NCBI Taxonomy" id="44941"/>
    <lineage>
        <taxon>Eukaryota</taxon>
        <taxon>Fungi</taxon>
        <taxon>Fungi incertae sedis</taxon>
        <taxon>Mucoromycota</taxon>
        <taxon>Glomeromycotina</taxon>
        <taxon>Glomeromycetes</taxon>
        <taxon>Diversisporales</taxon>
        <taxon>Gigasporaceae</taxon>
        <taxon>Gigaspora</taxon>
    </lineage>
</organism>
<gene>
    <name evidence="1" type="ORF">C2G38_2159379</name>
</gene>
<dbReference type="EMBL" id="QKWP01000084">
    <property type="protein sequence ID" value="RIB27886.1"/>
    <property type="molecule type" value="Genomic_DNA"/>
</dbReference>
<reference evidence="1 2" key="1">
    <citation type="submission" date="2018-06" db="EMBL/GenBank/DDBJ databases">
        <title>Comparative genomics reveals the genomic features of Rhizophagus irregularis, R. cerebriforme, R. diaphanum and Gigaspora rosea, and their symbiotic lifestyle signature.</title>
        <authorList>
            <person name="Morin E."/>
            <person name="San Clemente H."/>
            <person name="Chen E.C.H."/>
            <person name="De La Providencia I."/>
            <person name="Hainaut M."/>
            <person name="Kuo A."/>
            <person name="Kohler A."/>
            <person name="Murat C."/>
            <person name="Tang N."/>
            <person name="Roy S."/>
            <person name="Loubradou J."/>
            <person name="Henrissat B."/>
            <person name="Grigoriev I.V."/>
            <person name="Corradi N."/>
            <person name="Roux C."/>
            <person name="Martin F.M."/>
        </authorList>
    </citation>
    <scope>NUCLEOTIDE SEQUENCE [LARGE SCALE GENOMIC DNA]</scope>
    <source>
        <strain evidence="1 2">DAOM 194757</strain>
    </source>
</reference>
<protein>
    <recommendedName>
        <fullName evidence="3">TLDc domain-containing protein</fullName>
    </recommendedName>
</protein>
<proteinExistence type="predicted"/>